<evidence type="ECO:0000256" key="1">
    <source>
        <dbReference type="SAM" id="SignalP"/>
    </source>
</evidence>
<feature type="signal peptide" evidence="1">
    <location>
        <begin position="1"/>
        <end position="20"/>
    </location>
</feature>
<dbReference type="Gene3D" id="3.30.70.2970">
    <property type="entry name" value="Protein of unknown function (DUF541), domain 2"/>
    <property type="match status" value="1"/>
</dbReference>
<dbReference type="AlphaFoldDB" id="A0A2H9VP17"/>
<dbReference type="EMBL" id="PGFJ01000002">
    <property type="protein sequence ID" value="PJJ80099.1"/>
    <property type="molecule type" value="Genomic_DNA"/>
</dbReference>
<dbReference type="GO" id="GO:0006974">
    <property type="term" value="P:DNA damage response"/>
    <property type="evidence" value="ECO:0007669"/>
    <property type="project" value="TreeGrafter"/>
</dbReference>
<evidence type="ECO:0008006" key="4">
    <source>
        <dbReference type="Google" id="ProtNLM"/>
    </source>
</evidence>
<keyword evidence="3" id="KW-1185">Reference proteome</keyword>
<dbReference type="PANTHER" id="PTHR34387:SF1">
    <property type="entry name" value="PERIPLASMIC IMMUNOGENIC PROTEIN"/>
    <property type="match status" value="1"/>
</dbReference>
<evidence type="ECO:0000313" key="2">
    <source>
        <dbReference type="EMBL" id="PJJ80099.1"/>
    </source>
</evidence>
<organism evidence="2 3">
    <name type="scientific">Mucilaginibacter auburnensis</name>
    <dbReference type="NCBI Taxonomy" id="1457233"/>
    <lineage>
        <taxon>Bacteria</taxon>
        <taxon>Pseudomonadati</taxon>
        <taxon>Bacteroidota</taxon>
        <taxon>Sphingobacteriia</taxon>
        <taxon>Sphingobacteriales</taxon>
        <taxon>Sphingobacteriaceae</taxon>
        <taxon>Mucilaginibacter</taxon>
    </lineage>
</organism>
<proteinExistence type="predicted"/>
<dbReference type="InterPro" id="IPR007497">
    <property type="entry name" value="SIMPL/DUF541"/>
</dbReference>
<keyword evidence="1" id="KW-0732">Signal</keyword>
<protein>
    <recommendedName>
        <fullName evidence="4">Secreted protein</fullName>
    </recommendedName>
</protein>
<evidence type="ECO:0000313" key="3">
    <source>
        <dbReference type="Proteomes" id="UP000242687"/>
    </source>
</evidence>
<comment type="caution">
    <text evidence="2">The sequence shown here is derived from an EMBL/GenBank/DDBJ whole genome shotgun (WGS) entry which is preliminary data.</text>
</comment>
<reference evidence="2 3" key="1">
    <citation type="submission" date="2017-11" db="EMBL/GenBank/DDBJ databases">
        <title>Genomic Encyclopedia of Archaeal and Bacterial Type Strains, Phase II (KMG-II): From Individual Species to Whole Genera.</title>
        <authorList>
            <person name="Goeker M."/>
        </authorList>
    </citation>
    <scope>NUCLEOTIDE SEQUENCE [LARGE SCALE GENOMIC DNA]</scope>
    <source>
        <strain evidence="2 3">DSM 28175</strain>
    </source>
</reference>
<dbReference type="Pfam" id="PF04402">
    <property type="entry name" value="SIMPL"/>
    <property type="match status" value="1"/>
</dbReference>
<accession>A0A2H9VP17</accession>
<dbReference type="Proteomes" id="UP000242687">
    <property type="component" value="Unassembled WGS sequence"/>
</dbReference>
<dbReference type="OrthoDB" id="1242975at2"/>
<feature type="chain" id="PRO_5014148474" description="Secreted protein" evidence="1">
    <location>
        <begin position="21"/>
        <end position="234"/>
    </location>
</feature>
<dbReference type="Gene3D" id="3.30.110.170">
    <property type="entry name" value="Protein of unknown function (DUF541), domain 1"/>
    <property type="match status" value="1"/>
</dbReference>
<name>A0A2H9VP17_9SPHI</name>
<gene>
    <name evidence="2" type="ORF">CLV57_3243</name>
</gene>
<dbReference type="PANTHER" id="PTHR34387">
    <property type="entry name" value="SLR1258 PROTEIN"/>
    <property type="match status" value="1"/>
</dbReference>
<dbReference type="RefSeq" id="WP_100342870.1">
    <property type="nucleotide sequence ID" value="NZ_PGFJ01000002.1"/>
</dbReference>
<dbReference type="InterPro" id="IPR052022">
    <property type="entry name" value="26kDa_periplasmic_antigen"/>
</dbReference>
<sequence>MKKLSILVIALTVSVLSGFAQNVDLRAKIEVSGVAEREVTPDIINVSISLKEYMDGKKKITISELEQQLEKAVQAAGIAKEDFRINNLSSYNFIDPKKKTPEFLASKQYGIRFRDLNKFNQVISKVDAKGIQYTNIDSYDYSKIEYLRNELKLQALVAAKTKATFMLNGIGEKLGWPLSITEVEDNNFPQPRNVMYMARDQAANGAADVPESDIDIKTIKLTYRVNAVFGISGR</sequence>